<organism evidence="1">
    <name type="scientific">Anguilla anguilla</name>
    <name type="common">European freshwater eel</name>
    <name type="synonym">Muraena anguilla</name>
    <dbReference type="NCBI Taxonomy" id="7936"/>
    <lineage>
        <taxon>Eukaryota</taxon>
        <taxon>Metazoa</taxon>
        <taxon>Chordata</taxon>
        <taxon>Craniata</taxon>
        <taxon>Vertebrata</taxon>
        <taxon>Euteleostomi</taxon>
        <taxon>Actinopterygii</taxon>
        <taxon>Neopterygii</taxon>
        <taxon>Teleostei</taxon>
        <taxon>Anguilliformes</taxon>
        <taxon>Anguillidae</taxon>
        <taxon>Anguilla</taxon>
    </lineage>
</organism>
<protein>
    <submittedName>
        <fullName evidence="1">Uncharacterized protein</fullName>
    </submittedName>
</protein>
<reference evidence="1" key="1">
    <citation type="submission" date="2014-11" db="EMBL/GenBank/DDBJ databases">
        <authorList>
            <person name="Amaro Gonzalez C."/>
        </authorList>
    </citation>
    <scope>NUCLEOTIDE SEQUENCE</scope>
</reference>
<dbReference type="EMBL" id="GBXM01052420">
    <property type="protein sequence ID" value="JAH56157.1"/>
    <property type="molecule type" value="Transcribed_RNA"/>
</dbReference>
<sequence length="30" mass="3776">MQSHLLDFRKFKLHVFMYILAVCWLFEPDF</sequence>
<dbReference type="AlphaFoldDB" id="A0A0E9TRR3"/>
<name>A0A0E9TRR3_ANGAN</name>
<reference evidence="1" key="2">
    <citation type="journal article" date="2015" name="Fish Shellfish Immunol.">
        <title>Early steps in the European eel (Anguilla anguilla)-Vibrio vulnificus interaction in the gills: Role of the RtxA13 toxin.</title>
        <authorList>
            <person name="Callol A."/>
            <person name="Pajuelo D."/>
            <person name="Ebbesson L."/>
            <person name="Teles M."/>
            <person name="MacKenzie S."/>
            <person name="Amaro C."/>
        </authorList>
    </citation>
    <scope>NUCLEOTIDE SEQUENCE</scope>
</reference>
<proteinExistence type="predicted"/>
<evidence type="ECO:0000313" key="1">
    <source>
        <dbReference type="EMBL" id="JAH56157.1"/>
    </source>
</evidence>
<accession>A0A0E9TRR3</accession>